<dbReference type="EMBL" id="BAAAFD010000013">
    <property type="protein sequence ID" value="GAA0859660.1"/>
    <property type="molecule type" value="Genomic_DNA"/>
</dbReference>
<evidence type="ECO:0000256" key="9">
    <source>
        <dbReference type="ARBA" id="ARBA00022989"/>
    </source>
</evidence>
<feature type="transmembrane region" description="Helical" evidence="14">
    <location>
        <begin position="121"/>
        <end position="139"/>
    </location>
</feature>
<keyword evidence="17" id="KW-1185">Reference proteome</keyword>
<keyword evidence="10 14" id="KW-0560">Oxidoreductase</keyword>
<evidence type="ECO:0000256" key="6">
    <source>
        <dbReference type="ARBA" id="ARBA00022617"/>
    </source>
</evidence>
<comment type="subunit">
    <text evidence="14">Homodimer.</text>
</comment>
<keyword evidence="12 14" id="KW-0472">Membrane</keyword>
<feature type="transmembrane region" description="Helical" evidence="14">
    <location>
        <begin position="83"/>
        <end position="101"/>
    </location>
</feature>
<dbReference type="EC" id="1.3.99.-" evidence="14 15"/>
<evidence type="ECO:0000256" key="12">
    <source>
        <dbReference type="ARBA" id="ARBA00023136"/>
    </source>
</evidence>
<reference evidence="16 17" key="1">
    <citation type="journal article" date="2019" name="Int. J. Syst. Evol. Microbiol.">
        <title>The Global Catalogue of Microorganisms (GCM) 10K type strain sequencing project: providing services to taxonomists for standard genome sequencing and annotation.</title>
        <authorList>
            <consortium name="The Broad Institute Genomics Platform"/>
            <consortium name="The Broad Institute Genome Sequencing Center for Infectious Disease"/>
            <person name="Wu L."/>
            <person name="Ma J."/>
        </authorList>
    </citation>
    <scope>NUCLEOTIDE SEQUENCE [LARGE SCALE GENOMIC DNA]</scope>
    <source>
        <strain evidence="16 17">JCM 15896</strain>
    </source>
</reference>
<accession>A0ABN1LSE9</accession>
<dbReference type="PANTHER" id="PTHR40255:SF1">
    <property type="entry name" value="PROTOPORPHYRINOGEN IX OXIDASE"/>
    <property type="match status" value="1"/>
</dbReference>
<comment type="function">
    <text evidence="14 15">Catalyzes the oxidation of protoporphyrinogen IX to protoporphyrin IX.</text>
</comment>
<evidence type="ECO:0000256" key="10">
    <source>
        <dbReference type="ARBA" id="ARBA00023002"/>
    </source>
</evidence>
<comment type="caution">
    <text evidence="16">The sequence shown here is derived from an EMBL/GenBank/DDBJ whole genome shotgun (WGS) entry which is preliminary data.</text>
</comment>
<feature type="binding site" description="axial binding residue" evidence="14">
    <location>
        <position position="10"/>
    </location>
    <ligand>
        <name>heme</name>
        <dbReference type="ChEBI" id="CHEBI:30413"/>
    </ligand>
    <ligandPart>
        <name>Fe</name>
        <dbReference type="ChEBI" id="CHEBI:18248"/>
    </ligandPart>
</feature>
<protein>
    <recommendedName>
        <fullName evidence="4 14">Protoporphyrinogen IX oxidase</fullName>
        <shortName evidence="14">PPO</shortName>
        <ecNumber evidence="14 15">1.3.99.-</ecNumber>
    </recommendedName>
</protein>
<gene>
    <name evidence="16" type="ORF">GCM10009114_33950</name>
</gene>
<keyword evidence="5 14" id="KW-1003">Cell membrane</keyword>
<keyword evidence="8 14" id="KW-0479">Metal-binding</keyword>
<keyword evidence="11 14" id="KW-0408">Iron</keyword>
<sequence length="142" mass="17032">MLLLWIKVLHVFFMVAWMAGIFYLPRLFVYHAETQEQLVKDQFKIMERRLWFFVTPFAVLTLIFGVALIYLYGKDWFVAAKWLHIKITLVIAMYVYHGYLYRLLKQFSRDENHHSARFYRVLNEAPVLVLLAIIALAITKSW</sequence>
<dbReference type="HAMAP" id="MF_02239">
    <property type="entry name" value="HemJ"/>
    <property type="match status" value="1"/>
</dbReference>
<dbReference type="RefSeq" id="WP_343862155.1">
    <property type="nucleotide sequence ID" value="NZ_BAAAFD010000013.1"/>
</dbReference>
<evidence type="ECO:0000256" key="8">
    <source>
        <dbReference type="ARBA" id="ARBA00022723"/>
    </source>
</evidence>
<comment type="cofactor">
    <cofactor evidence="14 15">
        <name>heme b</name>
        <dbReference type="ChEBI" id="CHEBI:60344"/>
    </cofactor>
    <text evidence="14 15">Binds 1 heme b (iron(II)-protoporphyrin IX) group per subunit.</text>
</comment>
<evidence type="ECO:0000256" key="13">
    <source>
        <dbReference type="ARBA" id="ARBA00048390"/>
    </source>
</evidence>
<comment type="catalytic activity">
    <reaction evidence="13 14 15">
        <text>protoporphyrinogen IX + 3 A = protoporphyrin IX + 3 AH2</text>
        <dbReference type="Rhea" id="RHEA:62000"/>
        <dbReference type="ChEBI" id="CHEBI:13193"/>
        <dbReference type="ChEBI" id="CHEBI:17499"/>
        <dbReference type="ChEBI" id="CHEBI:57306"/>
        <dbReference type="ChEBI" id="CHEBI:57307"/>
    </reaction>
</comment>
<comment type="subcellular location">
    <subcellularLocation>
        <location evidence="1 14">Cell membrane</location>
        <topology evidence="1 14">Multi-pass membrane protein</topology>
    </subcellularLocation>
</comment>
<evidence type="ECO:0000313" key="16">
    <source>
        <dbReference type="EMBL" id="GAA0859660.1"/>
    </source>
</evidence>
<name>A0ABN1LSE9_9ALTE</name>
<proteinExistence type="inferred from homology"/>
<comment type="similarity">
    <text evidence="3 14 15">Belongs to the HemJ family.</text>
</comment>
<evidence type="ECO:0000256" key="5">
    <source>
        <dbReference type="ARBA" id="ARBA00022475"/>
    </source>
</evidence>
<evidence type="ECO:0000256" key="14">
    <source>
        <dbReference type="HAMAP-Rule" id="MF_02239"/>
    </source>
</evidence>
<dbReference type="Proteomes" id="UP001500359">
    <property type="component" value="Unassembled WGS sequence"/>
</dbReference>
<dbReference type="PIRSF" id="PIRSF004638">
    <property type="entry name" value="UCP004638"/>
    <property type="match status" value="1"/>
</dbReference>
<dbReference type="PANTHER" id="PTHR40255">
    <property type="entry name" value="UPF0093 MEMBRANE PROTEIN SLR1790"/>
    <property type="match status" value="1"/>
</dbReference>
<evidence type="ECO:0000313" key="17">
    <source>
        <dbReference type="Proteomes" id="UP001500359"/>
    </source>
</evidence>
<dbReference type="Pfam" id="PF03653">
    <property type="entry name" value="UPF0093"/>
    <property type="match status" value="1"/>
</dbReference>
<keyword evidence="6 14" id="KW-0349">Heme</keyword>
<feature type="transmembrane region" description="Helical" evidence="14">
    <location>
        <begin position="50"/>
        <end position="71"/>
    </location>
</feature>
<comment type="pathway">
    <text evidence="2 14 15">Porphyrin-containing compound metabolism; protoporphyrin-IX biosynthesis; protoporphyrin-IX from protoporphyrinogen-IX: step 1/1.</text>
</comment>
<evidence type="ECO:0000256" key="7">
    <source>
        <dbReference type="ARBA" id="ARBA00022692"/>
    </source>
</evidence>
<dbReference type="InterPro" id="IPR005265">
    <property type="entry name" value="HemJ-like"/>
</dbReference>
<feature type="transmembrane region" description="Helical" evidence="14">
    <location>
        <begin position="6"/>
        <end position="29"/>
    </location>
</feature>
<evidence type="ECO:0000256" key="1">
    <source>
        <dbReference type="ARBA" id="ARBA00004651"/>
    </source>
</evidence>
<evidence type="ECO:0000256" key="3">
    <source>
        <dbReference type="ARBA" id="ARBA00006501"/>
    </source>
</evidence>
<keyword evidence="7 14" id="KW-0812">Transmembrane</keyword>
<evidence type="ECO:0000256" key="11">
    <source>
        <dbReference type="ARBA" id="ARBA00023004"/>
    </source>
</evidence>
<keyword evidence="9 14" id="KW-1133">Transmembrane helix</keyword>
<evidence type="ECO:0000256" key="4">
    <source>
        <dbReference type="ARBA" id="ARBA00017504"/>
    </source>
</evidence>
<evidence type="ECO:0000256" key="15">
    <source>
        <dbReference type="PIRNR" id="PIRNR004638"/>
    </source>
</evidence>
<feature type="binding site" description="axial binding residue" evidence="14">
    <location>
        <position position="86"/>
    </location>
    <ligand>
        <name>heme</name>
        <dbReference type="ChEBI" id="CHEBI:30413"/>
    </ligand>
    <ligandPart>
        <name>Fe</name>
        <dbReference type="ChEBI" id="CHEBI:18248"/>
    </ligandPart>
</feature>
<evidence type="ECO:0000256" key="2">
    <source>
        <dbReference type="ARBA" id="ARBA00005073"/>
    </source>
</evidence>
<organism evidence="16 17">
    <name type="scientific">Aliiglaciecola litoralis</name>
    <dbReference type="NCBI Taxonomy" id="582857"/>
    <lineage>
        <taxon>Bacteria</taxon>
        <taxon>Pseudomonadati</taxon>
        <taxon>Pseudomonadota</taxon>
        <taxon>Gammaproteobacteria</taxon>
        <taxon>Alteromonadales</taxon>
        <taxon>Alteromonadaceae</taxon>
        <taxon>Aliiglaciecola</taxon>
    </lineage>
</organism>